<dbReference type="Gene3D" id="3.40.640.10">
    <property type="entry name" value="Type I PLP-dependent aspartate aminotransferase-like (Major domain)"/>
    <property type="match status" value="1"/>
</dbReference>
<dbReference type="Proteomes" id="UP001519363">
    <property type="component" value="Unassembled WGS sequence"/>
</dbReference>
<dbReference type="EMBL" id="JAGIOO010000001">
    <property type="protein sequence ID" value="MBP2471453.1"/>
    <property type="molecule type" value="Genomic_DNA"/>
</dbReference>
<evidence type="ECO:0000313" key="6">
    <source>
        <dbReference type="Proteomes" id="UP001519363"/>
    </source>
</evidence>
<dbReference type="InterPro" id="IPR049943">
    <property type="entry name" value="Ser_HO-MeTrfase-like"/>
</dbReference>
<dbReference type="PANTHER" id="PTHR11680:SF35">
    <property type="entry name" value="SERINE HYDROXYMETHYLTRANSFERASE 1"/>
    <property type="match status" value="1"/>
</dbReference>
<dbReference type="PANTHER" id="PTHR11680">
    <property type="entry name" value="SERINE HYDROXYMETHYLTRANSFERASE"/>
    <property type="match status" value="1"/>
</dbReference>
<protein>
    <submittedName>
        <fullName evidence="5">Glycine hydroxymethyltransferase</fullName>
        <ecNumber evidence="5">2.1.2.1</ecNumber>
    </submittedName>
</protein>
<accession>A0ABS5A4F2</accession>
<dbReference type="RefSeq" id="WP_086789555.1">
    <property type="nucleotide sequence ID" value="NZ_JAGIOO010000001.1"/>
</dbReference>
<organism evidence="5 6">
    <name type="scientific">Crossiella equi</name>
    <dbReference type="NCBI Taxonomy" id="130796"/>
    <lineage>
        <taxon>Bacteria</taxon>
        <taxon>Bacillati</taxon>
        <taxon>Actinomycetota</taxon>
        <taxon>Actinomycetes</taxon>
        <taxon>Pseudonocardiales</taxon>
        <taxon>Pseudonocardiaceae</taxon>
        <taxon>Crossiella</taxon>
    </lineage>
</organism>
<dbReference type="InterPro" id="IPR015421">
    <property type="entry name" value="PyrdxlP-dep_Trfase_major"/>
</dbReference>
<dbReference type="GO" id="GO:0004372">
    <property type="term" value="F:glycine hydroxymethyltransferase activity"/>
    <property type="evidence" value="ECO:0007669"/>
    <property type="project" value="UniProtKB-EC"/>
</dbReference>
<keyword evidence="3" id="KW-0663">Pyridoxal phosphate</keyword>
<gene>
    <name evidence="5" type="ORF">JOF53_000325</name>
</gene>
<name>A0ABS5A4F2_9PSEU</name>
<dbReference type="InterPro" id="IPR039429">
    <property type="entry name" value="SHMT-like_dom"/>
</dbReference>
<comment type="similarity">
    <text evidence="2">Belongs to the SHMT family.</text>
</comment>
<evidence type="ECO:0000313" key="5">
    <source>
        <dbReference type="EMBL" id="MBP2471453.1"/>
    </source>
</evidence>
<comment type="caution">
    <text evidence="5">The sequence shown here is derived from an EMBL/GenBank/DDBJ whole genome shotgun (WGS) entry which is preliminary data.</text>
</comment>
<dbReference type="InterPro" id="IPR015424">
    <property type="entry name" value="PyrdxlP-dep_Trfase"/>
</dbReference>
<dbReference type="Pfam" id="PF00464">
    <property type="entry name" value="SHMT"/>
    <property type="match status" value="1"/>
</dbReference>
<evidence type="ECO:0000256" key="3">
    <source>
        <dbReference type="ARBA" id="ARBA00022898"/>
    </source>
</evidence>
<sequence length="428" mass="45141">MSLAQGVAAPAAGLLGAGALAQLASRVRAEDGRNADVLNLVPSENRPSPLARSVLGADFGNRYFFNDELAEDFWQYRGAEPVGDIETAVTKPALARLARAEHVNVRPVSGMSAMTIALLGLAERPGSAVVCVAEDTGGHYATGSLIGRLGRTPVPVRVERGQVDVAGLRRALSEHPVALVYLDLQNSLWELDVARVVEQVRAHGGDTRVHVDCSHTLGLVLGGAHTNPLDAGADSLGGSTHKSFPGPHKGVLMTRDDEVAARLRAAQFHLISTHHLAHTLSLGLAAAEFEHFGAGYAHQVLVNSRAFGTRLAELGFDLVPHPGVTDTHQVWVRLGTDERVRAFSDGLAAAGVRVNMIPGLPGATGLALRLGVSELTFRGARAESFEQLATAFAHVRDGRPAHAASVRREVLASLGTPFHFGDEVLGDG</sequence>
<keyword evidence="6" id="KW-1185">Reference proteome</keyword>
<evidence type="ECO:0000256" key="1">
    <source>
        <dbReference type="ARBA" id="ARBA00001933"/>
    </source>
</evidence>
<evidence type="ECO:0000256" key="2">
    <source>
        <dbReference type="ARBA" id="ARBA00006376"/>
    </source>
</evidence>
<proteinExistence type="inferred from homology"/>
<dbReference type="InterPro" id="IPR015422">
    <property type="entry name" value="PyrdxlP-dep_Trfase_small"/>
</dbReference>
<dbReference type="EC" id="2.1.2.1" evidence="5"/>
<reference evidence="5 6" key="1">
    <citation type="submission" date="2021-03" db="EMBL/GenBank/DDBJ databases">
        <title>Sequencing the genomes of 1000 actinobacteria strains.</title>
        <authorList>
            <person name="Klenk H.-P."/>
        </authorList>
    </citation>
    <scope>NUCLEOTIDE SEQUENCE [LARGE SCALE GENOMIC DNA]</scope>
    <source>
        <strain evidence="5 6">DSM 44580</strain>
    </source>
</reference>
<comment type="cofactor">
    <cofactor evidence="1">
        <name>pyridoxal 5'-phosphate</name>
        <dbReference type="ChEBI" id="CHEBI:597326"/>
    </cofactor>
</comment>
<feature type="domain" description="Serine hydroxymethyltransferase-like" evidence="4">
    <location>
        <begin position="22"/>
        <end position="390"/>
    </location>
</feature>
<evidence type="ECO:0000259" key="4">
    <source>
        <dbReference type="Pfam" id="PF00464"/>
    </source>
</evidence>
<dbReference type="SUPFAM" id="SSF53383">
    <property type="entry name" value="PLP-dependent transferases"/>
    <property type="match status" value="1"/>
</dbReference>
<dbReference type="Gene3D" id="3.90.1150.10">
    <property type="entry name" value="Aspartate Aminotransferase, domain 1"/>
    <property type="match status" value="1"/>
</dbReference>
<keyword evidence="5" id="KW-0808">Transferase</keyword>